<reference evidence="2" key="1">
    <citation type="submission" date="2021-01" db="UniProtKB">
        <authorList>
            <consortium name="EnsemblMetazoa"/>
        </authorList>
    </citation>
    <scope>IDENTIFICATION</scope>
</reference>
<sequence length="165" mass="17628">MTREAEKSEASAIVSSLHEHHSPEAVIIKGFFAKNQARITDAEIQLMDESWEKFVSEAPSLVTIHKASNQIVGAIVLMPVENSHGSGSGQQVSASQEDHEASEHGSSQGSQGQEISQTAKKAALGSGFSKVMDYDMHSVKDTDGSCAFADLSPNNVTSIMALEIR</sequence>
<dbReference type="AlphaFoldDB" id="A0A7M7IR89"/>
<accession>A0A7M7IR89</accession>
<proteinExistence type="predicted"/>
<dbReference type="EnsemblMetazoa" id="XM_016985265">
    <property type="protein sequence ID" value="XP_016840754"/>
    <property type="gene ID" value="LOC107981061"/>
</dbReference>
<dbReference type="InParanoid" id="A0A7M7IR89"/>
<evidence type="ECO:0000313" key="3">
    <source>
        <dbReference type="Proteomes" id="UP000002358"/>
    </source>
</evidence>
<protein>
    <submittedName>
        <fullName evidence="2">Uncharacterized protein</fullName>
    </submittedName>
</protein>
<dbReference type="Gene3D" id="3.40.630.30">
    <property type="match status" value="1"/>
</dbReference>
<evidence type="ECO:0000256" key="1">
    <source>
        <dbReference type="SAM" id="MobiDB-lite"/>
    </source>
</evidence>
<dbReference type="Proteomes" id="UP000002358">
    <property type="component" value="Chromosome 4"/>
</dbReference>
<dbReference type="KEGG" id="nvi:107981061"/>
<organism evidence="2 3">
    <name type="scientific">Nasonia vitripennis</name>
    <name type="common">Parasitic wasp</name>
    <dbReference type="NCBI Taxonomy" id="7425"/>
    <lineage>
        <taxon>Eukaryota</taxon>
        <taxon>Metazoa</taxon>
        <taxon>Ecdysozoa</taxon>
        <taxon>Arthropoda</taxon>
        <taxon>Hexapoda</taxon>
        <taxon>Insecta</taxon>
        <taxon>Pterygota</taxon>
        <taxon>Neoptera</taxon>
        <taxon>Endopterygota</taxon>
        <taxon>Hymenoptera</taxon>
        <taxon>Apocrita</taxon>
        <taxon>Proctotrupomorpha</taxon>
        <taxon>Chalcidoidea</taxon>
        <taxon>Pteromalidae</taxon>
        <taxon>Pteromalinae</taxon>
        <taxon>Nasonia</taxon>
    </lineage>
</organism>
<keyword evidence="3" id="KW-1185">Reference proteome</keyword>
<name>A0A7M7IR89_NASVI</name>
<gene>
    <name evidence="2" type="primary">107981061</name>
</gene>
<dbReference type="OrthoDB" id="2115692at2759"/>
<feature type="compositionally biased region" description="Low complexity" evidence="1">
    <location>
        <begin position="83"/>
        <end position="95"/>
    </location>
</feature>
<feature type="region of interest" description="Disordered" evidence="1">
    <location>
        <begin position="83"/>
        <end position="119"/>
    </location>
</feature>
<evidence type="ECO:0000313" key="2">
    <source>
        <dbReference type="EnsemblMetazoa" id="XP_016840754"/>
    </source>
</evidence>